<evidence type="ECO:0000259" key="1">
    <source>
        <dbReference type="PROSITE" id="PS51742"/>
    </source>
</evidence>
<dbReference type="CDD" id="cd11378">
    <property type="entry name" value="DUF296"/>
    <property type="match status" value="1"/>
</dbReference>
<organism evidence="2 3">
    <name type="scientific">Amycolatopsis saalfeldensis</name>
    <dbReference type="NCBI Taxonomy" id="394193"/>
    <lineage>
        <taxon>Bacteria</taxon>
        <taxon>Bacillati</taxon>
        <taxon>Actinomycetota</taxon>
        <taxon>Actinomycetes</taxon>
        <taxon>Pseudonocardiales</taxon>
        <taxon>Pseudonocardiaceae</taxon>
        <taxon>Amycolatopsis</taxon>
    </lineage>
</organism>
<reference evidence="2 3" key="1">
    <citation type="submission" date="2016-10" db="EMBL/GenBank/DDBJ databases">
        <authorList>
            <person name="de Groot N.N."/>
        </authorList>
    </citation>
    <scope>NUCLEOTIDE SEQUENCE [LARGE SCALE GENOMIC DNA]</scope>
    <source>
        <strain evidence="2 3">DSM 44993</strain>
    </source>
</reference>
<keyword evidence="3" id="KW-1185">Reference proteome</keyword>
<name>A0A1H8Y3C9_9PSEU</name>
<evidence type="ECO:0000313" key="3">
    <source>
        <dbReference type="Proteomes" id="UP000198582"/>
    </source>
</evidence>
<dbReference type="EMBL" id="FOEF01000010">
    <property type="protein sequence ID" value="SEP46511.1"/>
    <property type="molecule type" value="Genomic_DNA"/>
</dbReference>
<feature type="domain" description="PPC" evidence="1">
    <location>
        <begin position="1"/>
        <end position="112"/>
    </location>
</feature>
<dbReference type="RefSeq" id="WP_091619753.1">
    <property type="nucleotide sequence ID" value="NZ_FOEF01000010.1"/>
</dbReference>
<evidence type="ECO:0000313" key="2">
    <source>
        <dbReference type="EMBL" id="SEP46511.1"/>
    </source>
</evidence>
<dbReference type="Gene3D" id="3.30.1330.80">
    <property type="entry name" value="Hypothetical protein, similar to alpha- acetolactate decarboxylase, domain 2"/>
    <property type="match status" value="1"/>
</dbReference>
<dbReference type="OrthoDB" id="3383570at2"/>
<dbReference type="PROSITE" id="PS51742">
    <property type="entry name" value="PPC"/>
    <property type="match status" value="1"/>
</dbReference>
<proteinExistence type="predicted"/>
<dbReference type="PANTHER" id="PTHR34988:SF1">
    <property type="entry name" value="DNA-BINDING PROTEIN"/>
    <property type="match status" value="1"/>
</dbReference>
<dbReference type="Pfam" id="PF03479">
    <property type="entry name" value="PCC"/>
    <property type="match status" value="1"/>
</dbReference>
<dbReference type="PANTHER" id="PTHR34988">
    <property type="entry name" value="PROTEIN, PUTATIVE-RELATED"/>
    <property type="match status" value="1"/>
</dbReference>
<dbReference type="AlphaFoldDB" id="A0A1H8Y3C9"/>
<gene>
    <name evidence="2" type="ORF">SAMN04489732_110273</name>
</gene>
<dbReference type="Proteomes" id="UP000198582">
    <property type="component" value="Unassembled WGS sequence"/>
</dbReference>
<protein>
    <recommendedName>
        <fullName evidence="1">PPC domain-containing protein</fullName>
    </recommendedName>
</protein>
<dbReference type="InterPro" id="IPR005175">
    <property type="entry name" value="PPC_dom"/>
</dbReference>
<sequence length="112" mass="11861">MIVIEIKDADLVEEIRRQAADAGVRNGVIVSLIGAVDRFTVSTMPSADPSADTITAYDLPGEITSAVGDIRNGTVHLHAGFGVEGDRVIGGHLHAATVGHWFARAYVQPVQE</sequence>
<accession>A0A1H8Y3C9</accession>
<dbReference type="STRING" id="394193.SAMN04489732_110273"/>
<dbReference type="SUPFAM" id="SSF117856">
    <property type="entry name" value="AF0104/ALDC/Ptd012-like"/>
    <property type="match status" value="1"/>
</dbReference>